<dbReference type="AlphaFoldDB" id="A0A2T5K2V3"/>
<evidence type="ECO:0000313" key="2">
    <source>
        <dbReference type="EMBL" id="PTR16740.1"/>
    </source>
</evidence>
<evidence type="ECO:0000313" key="3">
    <source>
        <dbReference type="Proteomes" id="UP000244060"/>
    </source>
</evidence>
<reference evidence="2 3" key="1">
    <citation type="submission" date="2018-04" db="EMBL/GenBank/DDBJ databases">
        <title>Genomic Encyclopedia of Type Strains, Phase III (KMG-III): the genomes of soil and plant-associated and newly described type strains.</title>
        <authorList>
            <person name="Whitman W."/>
        </authorList>
    </citation>
    <scope>NUCLEOTIDE SEQUENCE [LARGE SCALE GENOMIC DNA]</scope>
    <source>
        <strain evidence="2 3">KA25</strain>
    </source>
</reference>
<comment type="caution">
    <text evidence="2">The sequence shown here is derived from an EMBL/GenBank/DDBJ whole genome shotgun (WGS) entry which is preliminary data.</text>
</comment>
<organism evidence="2 3">
    <name type="scientific">Cereibacter azotoformans</name>
    <dbReference type="NCBI Taxonomy" id="43057"/>
    <lineage>
        <taxon>Bacteria</taxon>
        <taxon>Pseudomonadati</taxon>
        <taxon>Pseudomonadota</taxon>
        <taxon>Alphaproteobacteria</taxon>
        <taxon>Rhodobacterales</taxon>
        <taxon>Paracoccaceae</taxon>
        <taxon>Cereibacter</taxon>
    </lineage>
</organism>
<feature type="region of interest" description="Disordered" evidence="1">
    <location>
        <begin position="52"/>
        <end position="71"/>
    </location>
</feature>
<keyword evidence="3" id="KW-1185">Reference proteome</keyword>
<dbReference type="RefSeq" id="WP_044248914.1">
    <property type="nucleotide sequence ID" value="NZ_CP089965.1"/>
</dbReference>
<dbReference type="Proteomes" id="UP000244060">
    <property type="component" value="Unassembled WGS sequence"/>
</dbReference>
<gene>
    <name evidence="2" type="ORF">C8J28_11237</name>
</gene>
<sequence>MTLIHDGEKPAFRLGWPFFLRAPRQPAISLKTPKILTREELKELFSSELSQPCAERRERPLGMRQGGRFPA</sequence>
<name>A0A2T5K2V3_9RHOB</name>
<protein>
    <submittedName>
        <fullName evidence="2">Uncharacterized protein</fullName>
    </submittedName>
</protein>
<dbReference type="EMBL" id="QAOT01000012">
    <property type="protein sequence ID" value="PTR16740.1"/>
    <property type="molecule type" value="Genomic_DNA"/>
</dbReference>
<accession>A0A2T5K2V3</accession>
<proteinExistence type="predicted"/>
<evidence type="ECO:0000256" key="1">
    <source>
        <dbReference type="SAM" id="MobiDB-lite"/>
    </source>
</evidence>